<comment type="caution">
    <text evidence="1">The sequence shown here is derived from an EMBL/GenBank/DDBJ whole genome shotgun (WGS) entry which is preliminary data.</text>
</comment>
<gene>
    <name evidence="1" type="ORF">R5A26_12770</name>
</gene>
<proteinExistence type="predicted"/>
<organism evidence="1 2">
    <name type="scientific">Streptomyces prunicolor</name>
    <dbReference type="NCBI Taxonomy" id="67348"/>
    <lineage>
        <taxon>Bacteria</taxon>
        <taxon>Bacillati</taxon>
        <taxon>Actinomycetota</taxon>
        <taxon>Actinomycetes</taxon>
        <taxon>Kitasatosporales</taxon>
        <taxon>Streptomycetaceae</taxon>
        <taxon>Streptomyces</taxon>
    </lineage>
</organism>
<evidence type="ECO:0000313" key="2">
    <source>
        <dbReference type="Proteomes" id="UP001187346"/>
    </source>
</evidence>
<accession>A0ABU4F8A2</accession>
<reference evidence="1 2" key="1">
    <citation type="submission" date="2023-10" db="EMBL/GenBank/DDBJ databases">
        <title>Characterization of rhizosphere-enriched actinobacteria from wheat plants lab-grown on chernevaya soil.</title>
        <authorList>
            <person name="Tikhonova E.N."/>
            <person name="Konopkin A."/>
            <person name="Kravchenko I.K."/>
        </authorList>
    </citation>
    <scope>NUCLEOTIDE SEQUENCE [LARGE SCALE GENOMIC DNA]</scope>
    <source>
        <strain evidence="1 2">RR29</strain>
    </source>
</reference>
<dbReference type="Proteomes" id="UP001187346">
    <property type="component" value="Unassembled WGS sequence"/>
</dbReference>
<protein>
    <submittedName>
        <fullName evidence="1">Uncharacterized protein</fullName>
    </submittedName>
</protein>
<keyword evidence="2" id="KW-1185">Reference proteome</keyword>
<dbReference type="RefSeq" id="WP_317771292.1">
    <property type="nucleotide sequence ID" value="NZ_JAWMAJ010000033.1"/>
</dbReference>
<sequence length="130" mass="14105">MAVEGVHPARLIRDEGAWSPRQGVGPAHVRVWRTELGRVAVVISGYGAENDLETVLPLLREEYPDDTVDFFFHRPMDWAAPAYYAELTSDDDGGTVTLTHIGGDTLAARLGPALYATEDPDDHSTGWGGA</sequence>
<evidence type="ECO:0000313" key="1">
    <source>
        <dbReference type="EMBL" id="MDV7216821.1"/>
    </source>
</evidence>
<dbReference type="EMBL" id="JAWMAJ010000033">
    <property type="protein sequence ID" value="MDV7216821.1"/>
    <property type="molecule type" value="Genomic_DNA"/>
</dbReference>
<name>A0ABU4F8A2_9ACTN</name>